<evidence type="ECO:0000313" key="10">
    <source>
        <dbReference type="Proteomes" id="UP000676565"/>
    </source>
</evidence>
<name>A0ABS5C2R5_9BACT</name>
<gene>
    <name evidence="9" type="ORF">J8F10_33985</name>
</gene>
<dbReference type="RefSeq" id="WP_210661444.1">
    <property type="nucleotide sequence ID" value="NZ_JAGKQQ010000001.1"/>
</dbReference>
<dbReference type="SUPFAM" id="SSF47203">
    <property type="entry name" value="Acyl-CoA dehydrogenase C-terminal domain-like"/>
    <property type="match status" value="1"/>
</dbReference>
<dbReference type="InterPro" id="IPR009100">
    <property type="entry name" value="AcylCoA_DH/oxidase_NM_dom_sf"/>
</dbReference>
<feature type="domain" description="Acyl-CoA oxidase/dehydrogenase middle" evidence="7">
    <location>
        <begin position="117"/>
        <end position="214"/>
    </location>
</feature>
<dbReference type="Pfam" id="PF02770">
    <property type="entry name" value="Acyl-CoA_dh_M"/>
    <property type="match status" value="1"/>
</dbReference>
<dbReference type="Proteomes" id="UP000676565">
    <property type="component" value="Unassembled WGS sequence"/>
</dbReference>
<evidence type="ECO:0000259" key="8">
    <source>
        <dbReference type="Pfam" id="PF02771"/>
    </source>
</evidence>
<sequence length="393" mass="42605">MAFDPVKLAEDTEAFCQEVRPAEELAYAERKFNDQVVPLAKKYNLLGMNVHPEYGGRGADAVNYFKALARIGREGTTVRTFFSGHLSIGAYPIQTWGSEQLKQKYLPAASRGDKVLAFGLTEPDAGSNPREMTTTFVKKGDGYVLNGVKYLISNGGIAHAVIAFGYPEGKVGTGRISAFVVDTSAKGFEAESFAANAKMGMPTSNTAMFEMHDVVVPAENLLGAEGDGFRVAMGTLVSGRLSVAAGCLGVIEDCLAEVIEYSKMRKQHGKEIARHQLVQDHIAHIEMDRVASESMVLRAAAMKDQSAAAPGDKDLLRQADLLAAQAKFFATNAAWDAADRAVQVFGGRGWSTLYRPGRHLTDVRVCRIYEGTDEILKLKIAAAVLGKEWEAFK</sequence>
<dbReference type="Pfam" id="PF00441">
    <property type="entry name" value="Acyl-CoA_dh_1"/>
    <property type="match status" value="1"/>
</dbReference>
<dbReference type="PANTHER" id="PTHR43884">
    <property type="entry name" value="ACYL-COA DEHYDROGENASE"/>
    <property type="match status" value="1"/>
</dbReference>
<evidence type="ECO:0000256" key="2">
    <source>
        <dbReference type="ARBA" id="ARBA00009347"/>
    </source>
</evidence>
<dbReference type="EMBL" id="JAGKQQ010000001">
    <property type="protein sequence ID" value="MBP3960265.1"/>
    <property type="molecule type" value="Genomic_DNA"/>
</dbReference>
<dbReference type="InterPro" id="IPR013786">
    <property type="entry name" value="AcylCoA_DH/ox_N"/>
</dbReference>
<evidence type="ECO:0000256" key="5">
    <source>
        <dbReference type="RuleBase" id="RU362125"/>
    </source>
</evidence>
<evidence type="ECO:0000259" key="7">
    <source>
        <dbReference type="Pfam" id="PF02770"/>
    </source>
</evidence>
<evidence type="ECO:0000259" key="6">
    <source>
        <dbReference type="Pfam" id="PF00441"/>
    </source>
</evidence>
<feature type="domain" description="Acyl-CoA dehydrogenase/oxidase N-terminal" evidence="8">
    <location>
        <begin position="10"/>
        <end position="112"/>
    </location>
</feature>
<dbReference type="SUPFAM" id="SSF56645">
    <property type="entry name" value="Acyl-CoA dehydrogenase NM domain-like"/>
    <property type="match status" value="1"/>
</dbReference>
<dbReference type="InterPro" id="IPR006091">
    <property type="entry name" value="Acyl-CoA_Oxase/DH_mid-dom"/>
</dbReference>
<dbReference type="InterPro" id="IPR009075">
    <property type="entry name" value="AcylCo_DH/oxidase_C"/>
</dbReference>
<keyword evidence="10" id="KW-1185">Reference proteome</keyword>
<dbReference type="PANTHER" id="PTHR43884:SF12">
    <property type="entry name" value="ISOVALERYL-COA DEHYDROGENASE, MITOCHONDRIAL-RELATED"/>
    <property type="match status" value="1"/>
</dbReference>
<evidence type="ECO:0000256" key="3">
    <source>
        <dbReference type="ARBA" id="ARBA00022630"/>
    </source>
</evidence>
<dbReference type="InterPro" id="IPR037069">
    <property type="entry name" value="AcylCoA_DH/ox_N_sf"/>
</dbReference>
<protein>
    <submittedName>
        <fullName evidence="9">Acyl-CoA dehydrogenase family protein</fullName>
    </submittedName>
</protein>
<dbReference type="Pfam" id="PF02771">
    <property type="entry name" value="Acyl-CoA_dh_N"/>
    <property type="match status" value="1"/>
</dbReference>
<dbReference type="Gene3D" id="1.20.140.10">
    <property type="entry name" value="Butyryl-CoA Dehydrogenase, subunit A, domain 3"/>
    <property type="match status" value="1"/>
</dbReference>
<evidence type="ECO:0000256" key="4">
    <source>
        <dbReference type="ARBA" id="ARBA00022827"/>
    </source>
</evidence>
<dbReference type="InterPro" id="IPR036250">
    <property type="entry name" value="AcylCo_DH-like_C"/>
</dbReference>
<dbReference type="Gene3D" id="1.10.540.10">
    <property type="entry name" value="Acyl-CoA dehydrogenase/oxidase, N-terminal domain"/>
    <property type="match status" value="1"/>
</dbReference>
<feature type="domain" description="Acyl-CoA dehydrogenase/oxidase C-terminal" evidence="6">
    <location>
        <begin position="226"/>
        <end position="384"/>
    </location>
</feature>
<dbReference type="Gene3D" id="2.40.110.10">
    <property type="entry name" value="Butyryl-CoA Dehydrogenase, subunit A, domain 2"/>
    <property type="match status" value="1"/>
</dbReference>
<organism evidence="9 10">
    <name type="scientific">Gemmata palustris</name>
    <dbReference type="NCBI Taxonomy" id="2822762"/>
    <lineage>
        <taxon>Bacteria</taxon>
        <taxon>Pseudomonadati</taxon>
        <taxon>Planctomycetota</taxon>
        <taxon>Planctomycetia</taxon>
        <taxon>Gemmatales</taxon>
        <taxon>Gemmataceae</taxon>
        <taxon>Gemmata</taxon>
    </lineage>
</organism>
<dbReference type="InterPro" id="IPR046373">
    <property type="entry name" value="Acyl-CoA_Oxase/DH_mid-dom_sf"/>
</dbReference>
<evidence type="ECO:0000313" key="9">
    <source>
        <dbReference type="EMBL" id="MBP3960265.1"/>
    </source>
</evidence>
<keyword evidence="3 5" id="KW-0285">Flavoprotein</keyword>
<keyword evidence="5" id="KW-0560">Oxidoreductase</keyword>
<accession>A0ABS5C2R5</accession>
<reference evidence="9 10" key="1">
    <citation type="submission" date="2021-04" db="EMBL/GenBank/DDBJ databases">
        <authorList>
            <person name="Ivanova A."/>
        </authorList>
    </citation>
    <scope>NUCLEOTIDE SEQUENCE [LARGE SCALE GENOMIC DNA]</scope>
    <source>
        <strain evidence="9 10">G18</strain>
    </source>
</reference>
<comment type="caution">
    <text evidence="9">The sequence shown here is derived from an EMBL/GenBank/DDBJ whole genome shotgun (WGS) entry which is preliminary data.</text>
</comment>
<evidence type="ECO:0000256" key="1">
    <source>
        <dbReference type="ARBA" id="ARBA00001974"/>
    </source>
</evidence>
<comment type="cofactor">
    <cofactor evidence="1 5">
        <name>FAD</name>
        <dbReference type="ChEBI" id="CHEBI:57692"/>
    </cofactor>
</comment>
<keyword evidence="4 5" id="KW-0274">FAD</keyword>
<proteinExistence type="inferred from homology"/>
<comment type="similarity">
    <text evidence="2 5">Belongs to the acyl-CoA dehydrogenase family.</text>
</comment>